<proteinExistence type="predicted"/>
<dbReference type="EMBL" id="CP047650">
    <property type="protein sequence ID" value="QHI97533.1"/>
    <property type="molecule type" value="Genomic_DNA"/>
</dbReference>
<dbReference type="RefSeq" id="WP_160551051.1">
    <property type="nucleotide sequence ID" value="NZ_CP047650.1"/>
</dbReference>
<dbReference type="Proteomes" id="UP000464787">
    <property type="component" value="Chromosome"/>
</dbReference>
<accession>A0A857J2R6</accession>
<evidence type="ECO:0000313" key="1">
    <source>
        <dbReference type="EMBL" id="QHI97533.1"/>
    </source>
</evidence>
<dbReference type="AlphaFoldDB" id="A0A857J2R6"/>
<keyword evidence="2" id="KW-1185">Reference proteome</keyword>
<dbReference type="KEGG" id="xyk:GT347_05740"/>
<reference evidence="1 2" key="1">
    <citation type="submission" date="2020-01" db="EMBL/GenBank/DDBJ databases">
        <title>Genome sequencing of strain KACC 21265.</title>
        <authorList>
            <person name="Heo J."/>
            <person name="Kim S.-J."/>
            <person name="Kim J.-S."/>
            <person name="Hong S.-B."/>
            <person name="Kwon S.-W."/>
        </authorList>
    </citation>
    <scope>NUCLEOTIDE SEQUENCE [LARGE SCALE GENOMIC DNA]</scope>
    <source>
        <strain evidence="1 2">KACC 21265</strain>
    </source>
</reference>
<organism evidence="1 2">
    <name type="scientific">Xylophilus rhododendri</name>
    <dbReference type="NCBI Taxonomy" id="2697032"/>
    <lineage>
        <taxon>Bacteria</taxon>
        <taxon>Pseudomonadati</taxon>
        <taxon>Pseudomonadota</taxon>
        <taxon>Betaproteobacteria</taxon>
        <taxon>Burkholderiales</taxon>
        <taxon>Xylophilus</taxon>
    </lineage>
</organism>
<gene>
    <name evidence="1" type="ORF">GT347_05740</name>
</gene>
<protein>
    <submittedName>
        <fullName evidence="1">Uncharacterized protein</fullName>
    </submittedName>
</protein>
<evidence type="ECO:0000313" key="2">
    <source>
        <dbReference type="Proteomes" id="UP000464787"/>
    </source>
</evidence>
<name>A0A857J2R6_9BURK</name>
<sequence length="59" mass="6163">MTQDTTGAQKDAFFAQLGQLSDAMTAAFGKDFAIGALVLAARYLAERTAPDTQETAPAP</sequence>